<dbReference type="Pfam" id="PF04428">
    <property type="entry name" value="Choline_kin_N"/>
    <property type="match status" value="1"/>
</dbReference>
<accession>A0A2S4PPW7</accession>
<dbReference type="EMBL" id="PEDP01001199">
    <property type="protein sequence ID" value="POS84062.1"/>
    <property type="molecule type" value="Genomic_DNA"/>
</dbReference>
<dbReference type="STRING" id="225359.A0A2S4PPW7"/>
<gene>
    <name evidence="3" type="ORF">EPUL_005435</name>
</gene>
<dbReference type="OrthoDB" id="10267235at2759"/>
<dbReference type="Proteomes" id="UP000237438">
    <property type="component" value="Unassembled WGS sequence"/>
</dbReference>
<dbReference type="Pfam" id="PF01633">
    <property type="entry name" value="Choline_kinase"/>
    <property type="match status" value="1"/>
</dbReference>
<dbReference type="CDD" id="cd05157">
    <property type="entry name" value="ETNK_euk"/>
    <property type="match status" value="1"/>
</dbReference>
<comment type="similarity">
    <text evidence="1">Belongs to the choline/ethanolamine kinase family.</text>
</comment>
<keyword evidence="4" id="KW-1185">Reference proteome</keyword>
<sequence length="560" mass="64899">MKVRSDVVPSCDVFLENTKTVSHLSRSIESSNKDNLLIIKSKPGKNSAHWIEFKTEILKLTHTLRLYGWRDIPLKFAEKIEVEKVSGALTNAVYVISLPTFLRTFLDHKCHPKKNFSGKVLLRIYGDQFNHLIDRENELRILERLARKNIGPKMLGKFKNGRFEEYLNAETLRAEDIRNIDTSKQIAKRMRELHDGVELLEQEREDGPFVWRNWDKWIDRCEEIMKLLDDDVKKHNDIGRLGNRKAKRFICGVEWPQFKAAVEKYRKWIDDRCGKDRIRQKLVFAHNDTQYGNILRLIPEDFEGSSRSPLLLPANTHKQLVVIDFEYASANTPGLEFANHFSEWCYNYHSPTKPWLCDTNKYPTLEEQKIFIKSYVTHQPILNLGLPLNSEVNNFNRHRSEGLTIDKNRSDSSTNLGSSAAHKENLEQESIYGLEIEKQIYELLEDTRIWRAANSCQWVVWGIIQAQVPEFLNTLTTSSSSVNIALAAEIDLCTPTTEKDVQEIESISEAEAAEHEDGFDYLSFALDRALFFWSDILKLGIISKEQLPSELVERLKDVDN</sequence>
<dbReference type="AlphaFoldDB" id="A0A2S4PPW7"/>
<evidence type="ECO:0000259" key="2">
    <source>
        <dbReference type="Pfam" id="PF04428"/>
    </source>
</evidence>
<evidence type="ECO:0000256" key="1">
    <source>
        <dbReference type="ARBA" id="ARBA00038211"/>
    </source>
</evidence>
<proteinExistence type="inferred from homology"/>
<dbReference type="PANTHER" id="PTHR22603:SF93">
    <property type="entry name" value="RE24176P"/>
    <property type="match status" value="1"/>
</dbReference>
<dbReference type="PANTHER" id="PTHR22603">
    <property type="entry name" value="CHOLINE/ETHANOALAMINE KINASE"/>
    <property type="match status" value="1"/>
</dbReference>
<dbReference type="GO" id="GO:0005737">
    <property type="term" value="C:cytoplasm"/>
    <property type="evidence" value="ECO:0007669"/>
    <property type="project" value="TreeGrafter"/>
</dbReference>
<dbReference type="Gene3D" id="3.30.200.20">
    <property type="entry name" value="Phosphorylase Kinase, domain 1"/>
    <property type="match status" value="1"/>
</dbReference>
<feature type="domain" description="Choline kinase N-terminal" evidence="2">
    <location>
        <begin position="7"/>
        <end position="76"/>
    </location>
</feature>
<protein>
    <recommendedName>
        <fullName evidence="2">Choline kinase N-terminal domain-containing protein</fullName>
    </recommendedName>
</protein>
<reference evidence="3 4" key="1">
    <citation type="submission" date="2017-10" db="EMBL/GenBank/DDBJ databases">
        <title>Development of genomic resources for the powdery mildew, Erysiphe pulchra.</title>
        <authorList>
            <person name="Wadl P.A."/>
            <person name="Mack B.M."/>
            <person name="Moore G."/>
            <person name="Beltz S.B."/>
        </authorList>
    </citation>
    <scope>NUCLEOTIDE SEQUENCE [LARGE SCALE GENOMIC DNA]</scope>
    <source>
        <strain evidence="3">Cflorida</strain>
    </source>
</reference>
<dbReference type="GO" id="GO:0004305">
    <property type="term" value="F:ethanolamine kinase activity"/>
    <property type="evidence" value="ECO:0007669"/>
    <property type="project" value="TreeGrafter"/>
</dbReference>
<dbReference type="GO" id="GO:0004103">
    <property type="term" value="F:choline kinase activity"/>
    <property type="evidence" value="ECO:0007669"/>
    <property type="project" value="TreeGrafter"/>
</dbReference>
<evidence type="ECO:0000313" key="3">
    <source>
        <dbReference type="EMBL" id="POS84062.1"/>
    </source>
</evidence>
<dbReference type="GO" id="GO:0006646">
    <property type="term" value="P:phosphatidylethanolamine biosynthetic process"/>
    <property type="evidence" value="ECO:0007669"/>
    <property type="project" value="TreeGrafter"/>
</dbReference>
<dbReference type="SUPFAM" id="SSF56112">
    <property type="entry name" value="Protein kinase-like (PK-like)"/>
    <property type="match status" value="1"/>
</dbReference>
<dbReference type="Gene3D" id="3.90.1200.10">
    <property type="match status" value="1"/>
</dbReference>
<evidence type="ECO:0000313" key="4">
    <source>
        <dbReference type="Proteomes" id="UP000237438"/>
    </source>
</evidence>
<dbReference type="InterPro" id="IPR011009">
    <property type="entry name" value="Kinase-like_dom_sf"/>
</dbReference>
<dbReference type="InterPro" id="IPR007521">
    <property type="entry name" value="Choline_kin_N"/>
</dbReference>
<name>A0A2S4PPW7_9PEZI</name>
<organism evidence="3 4">
    <name type="scientific">Erysiphe pulchra</name>
    <dbReference type="NCBI Taxonomy" id="225359"/>
    <lineage>
        <taxon>Eukaryota</taxon>
        <taxon>Fungi</taxon>
        <taxon>Dikarya</taxon>
        <taxon>Ascomycota</taxon>
        <taxon>Pezizomycotina</taxon>
        <taxon>Leotiomycetes</taxon>
        <taxon>Erysiphales</taxon>
        <taxon>Erysiphaceae</taxon>
        <taxon>Erysiphe</taxon>
    </lineage>
</organism>
<comment type="caution">
    <text evidence="3">The sequence shown here is derived from an EMBL/GenBank/DDBJ whole genome shotgun (WGS) entry which is preliminary data.</text>
</comment>